<protein>
    <submittedName>
        <fullName evidence="5">Transcriptional repressor rco-1</fullName>
    </submittedName>
</protein>
<keyword evidence="3" id="KW-0040">ANK repeat</keyword>
<dbReference type="Gene3D" id="1.25.40.20">
    <property type="entry name" value="Ankyrin repeat-containing domain"/>
    <property type="match status" value="2"/>
</dbReference>
<dbReference type="PRINTS" id="PR00320">
    <property type="entry name" value="GPROTEINBRPT"/>
</dbReference>
<dbReference type="InterPro" id="IPR001680">
    <property type="entry name" value="WD40_rpt"/>
</dbReference>
<evidence type="ECO:0000313" key="5">
    <source>
        <dbReference type="EMBL" id="KAK5994915.1"/>
    </source>
</evidence>
<evidence type="ECO:0000256" key="3">
    <source>
        <dbReference type="PROSITE-ProRule" id="PRU00023"/>
    </source>
</evidence>
<dbReference type="PANTHER" id="PTHR19876">
    <property type="entry name" value="COATOMER"/>
    <property type="match status" value="1"/>
</dbReference>
<dbReference type="SUPFAM" id="SSF48403">
    <property type="entry name" value="Ankyrin repeat"/>
    <property type="match status" value="1"/>
</dbReference>
<evidence type="ECO:0000256" key="1">
    <source>
        <dbReference type="ARBA" id="ARBA00022574"/>
    </source>
</evidence>
<accession>A0ABR0SRX1</accession>
<comment type="caution">
    <text evidence="5">The sequence shown here is derived from an EMBL/GenBank/DDBJ whole genome shotgun (WGS) entry which is preliminary data.</text>
</comment>
<keyword evidence="1 4" id="KW-0853">WD repeat</keyword>
<evidence type="ECO:0000256" key="4">
    <source>
        <dbReference type="PROSITE-ProRule" id="PRU00221"/>
    </source>
</evidence>
<dbReference type="PROSITE" id="PS50082">
    <property type="entry name" value="WD_REPEATS_2"/>
    <property type="match status" value="4"/>
</dbReference>
<feature type="repeat" description="WD" evidence="4">
    <location>
        <begin position="787"/>
        <end position="821"/>
    </location>
</feature>
<evidence type="ECO:0000313" key="6">
    <source>
        <dbReference type="Proteomes" id="UP001338125"/>
    </source>
</evidence>
<dbReference type="PROSITE" id="PS50297">
    <property type="entry name" value="ANK_REP_REGION"/>
    <property type="match status" value="1"/>
</dbReference>
<dbReference type="InterPro" id="IPR015943">
    <property type="entry name" value="WD40/YVTN_repeat-like_dom_sf"/>
</dbReference>
<dbReference type="CDD" id="cd00200">
    <property type="entry name" value="WD40"/>
    <property type="match status" value="1"/>
</dbReference>
<evidence type="ECO:0000256" key="2">
    <source>
        <dbReference type="ARBA" id="ARBA00022737"/>
    </source>
</evidence>
<sequence>MSDHLFEKISSCEGVRLRSTTVLEQMIKDALENYKTSFIIVDGLDECAPGEAEKTIRWCISLVEETRIGDTNNVLRILFCGQRDGISDRLLANQPSISIETSGHIDDITQYCHDLCEEIGEKFGISDTRQAEIAERVQNGAGVHGTVDYENGRLRVTCKQLCGSLVDILHSGKHESDPEDMVAIVHETAREYLFQSGRLHYFIESCKFASMCFRYLLSQPLNRGISDQDITANAIQGYYGLQDYTVQHWYDHLQECVKQDAAQNSDKQAEVYAEMKELACAVLQSYGLPSKMSNLHSAGSNILQVFAKLPQDGRERSEYFNTELRTISIRQITENIEYSALDLPSQLAMANLYGKDGGFKCPKPWCTYFTAGFANRRDRDSHINSHELPFKCAKAIDQYDVDVVRWSLDSVDNVNQIRRLSGETSLIRAATLGRLEICKLLLEKGVQINTKSLGYTALHKAVLASNGDIVRLLVSHEECDPDPVGLHATSPFCDACAMGHSEIVKLLLETGKVNVNRHPQKHPSYCALISGPTTTPFGYACMGKHVAVVKVLQTGDDAIIEILQAVSPNLPTTQNSMDSHEEDFPVIDNAWSVHFDEYASHDVYIDLFHTIKHDGVVCCVSFSANGSTIATGSDDFAHIFEVFTGIKPYSFRIPNGSHVQHAYFTPDDEYLITASRDRMVIVWDIFNRSIRATFSSHGKEIDTIDVSRERPWIVSGSHDMTVKVWDITTSSEIQSFDGSAPICSVSFSPDAAYVAADCFDGFIRVWDLRTGHLAVELSASHDITDLVSLVRFSPNGHHLLSASLDRRIKVWKWTDGQLLLTRSFEDHQGRSRHVCHNVSRQ</sequence>
<reference evidence="5 6" key="1">
    <citation type="submission" date="2024-01" db="EMBL/GenBank/DDBJ databases">
        <title>Complete genome of Cladobotryum mycophilum ATHUM6906.</title>
        <authorList>
            <person name="Christinaki A.C."/>
            <person name="Myridakis A.I."/>
            <person name="Kouvelis V.N."/>
        </authorList>
    </citation>
    <scope>NUCLEOTIDE SEQUENCE [LARGE SCALE GENOMIC DNA]</scope>
    <source>
        <strain evidence="5 6">ATHUM6906</strain>
    </source>
</reference>
<dbReference type="InterPro" id="IPR036322">
    <property type="entry name" value="WD40_repeat_dom_sf"/>
</dbReference>
<dbReference type="InterPro" id="IPR020472">
    <property type="entry name" value="WD40_PAC1"/>
</dbReference>
<dbReference type="PROSITE" id="PS00678">
    <property type="entry name" value="WD_REPEATS_1"/>
    <property type="match status" value="2"/>
</dbReference>
<dbReference type="PANTHER" id="PTHR19876:SF2">
    <property type="entry name" value="COATOMER SUBUNIT BETA"/>
    <property type="match status" value="1"/>
</dbReference>
<dbReference type="Proteomes" id="UP001338125">
    <property type="component" value="Unassembled WGS sequence"/>
</dbReference>
<name>A0ABR0SRX1_9HYPO</name>
<feature type="repeat" description="ANK" evidence="3">
    <location>
        <begin position="421"/>
        <end position="453"/>
    </location>
</feature>
<proteinExistence type="predicted"/>
<dbReference type="InterPro" id="IPR002110">
    <property type="entry name" value="Ankyrin_rpt"/>
</dbReference>
<feature type="repeat" description="WD" evidence="4">
    <location>
        <begin position="664"/>
        <end position="693"/>
    </location>
</feature>
<dbReference type="SMART" id="SM00248">
    <property type="entry name" value="ANK"/>
    <property type="match status" value="4"/>
</dbReference>
<feature type="repeat" description="WD" evidence="4">
    <location>
        <begin position="742"/>
        <end position="776"/>
    </location>
</feature>
<feature type="repeat" description="WD" evidence="4">
    <location>
        <begin position="694"/>
        <end position="735"/>
    </location>
</feature>
<dbReference type="Gene3D" id="2.130.10.10">
    <property type="entry name" value="YVTN repeat-like/Quinoprotein amine dehydrogenase"/>
    <property type="match status" value="1"/>
</dbReference>
<organism evidence="5 6">
    <name type="scientific">Cladobotryum mycophilum</name>
    <dbReference type="NCBI Taxonomy" id="491253"/>
    <lineage>
        <taxon>Eukaryota</taxon>
        <taxon>Fungi</taxon>
        <taxon>Dikarya</taxon>
        <taxon>Ascomycota</taxon>
        <taxon>Pezizomycotina</taxon>
        <taxon>Sordariomycetes</taxon>
        <taxon>Hypocreomycetidae</taxon>
        <taxon>Hypocreales</taxon>
        <taxon>Hypocreaceae</taxon>
        <taxon>Cladobotryum</taxon>
    </lineage>
</organism>
<dbReference type="InterPro" id="IPR019775">
    <property type="entry name" value="WD40_repeat_CS"/>
</dbReference>
<dbReference type="InterPro" id="IPR050844">
    <property type="entry name" value="Coatomer_complex_subunit"/>
</dbReference>
<dbReference type="SMART" id="SM00320">
    <property type="entry name" value="WD40"/>
    <property type="match status" value="5"/>
</dbReference>
<dbReference type="Pfam" id="PF00400">
    <property type="entry name" value="WD40"/>
    <property type="match status" value="5"/>
</dbReference>
<dbReference type="SUPFAM" id="SSF50978">
    <property type="entry name" value="WD40 repeat-like"/>
    <property type="match status" value="1"/>
</dbReference>
<gene>
    <name evidence="5" type="ORF">PT974_03303</name>
</gene>
<keyword evidence="2" id="KW-0677">Repeat</keyword>
<dbReference type="Pfam" id="PF00023">
    <property type="entry name" value="Ank"/>
    <property type="match status" value="1"/>
</dbReference>
<dbReference type="EMBL" id="JAVFKD010000004">
    <property type="protein sequence ID" value="KAK5994915.1"/>
    <property type="molecule type" value="Genomic_DNA"/>
</dbReference>
<keyword evidence="6" id="KW-1185">Reference proteome</keyword>
<dbReference type="Pfam" id="PF12796">
    <property type="entry name" value="Ank_2"/>
    <property type="match status" value="1"/>
</dbReference>
<dbReference type="InterPro" id="IPR036770">
    <property type="entry name" value="Ankyrin_rpt-contain_sf"/>
</dbReference>
<dbReference type="PROSITE" id="PS50294">
    <property type="entry name" value="WD_REPEATS_REGION"/>
    <property type="match status" value="2"/>
</dbReference>
<dbReference type="PROSITE" id="PS50088">
    <property type="entry name" value="ANK_REPEAT"/>
    <property type="match status" value="1"/>
</dbReference>